<keyword evidence="1" id="KW-0560">Oxidoreductase</keyword>
<evidence type="ECO:0000256" key="1">
    <source>
        <dbReference type="ARBA" id="ARBA00023002"/>
    </source>
</evidence>
<gene>
    <name evidence="3" type="ORF">B0I00_1753</name>
</gene>
<evidence type="ECO:0000259" key="2">
    <source>
        <dbReference type="Pfam" id="PF01266"/>
    </source>
</evidence>
<dbReference type="Pfam" id="PF01266">
    <property type="entry name" value="DAO"/>
    <property type="match status" value="1"/>
</dbReference>
<keyword evidence="4" id="KW-1185">Reference proteome</keyword>
<protein>
    <submittedName>
        <fullName evidence="3">D-arginine dehydrogenase</fullName>
    </submittedName>
</protein>
<dbReference type="PANTHER" id="PTHR13847:SF287">
    <property type="entry name" value="FAD-DEPENDENT OXIDOREDUCTASE DOMAIN-CONTAINING PROTEIN 1"/>
    <property type="match status" value="1"/>
</dbReference>
<dbReference type="EMBL" id="PHUF01000003">
    <property type="protein sequence ID" value="PKB19517.1"/>
    <property type="molecule type" value="Genomic_DNA"/>
</dbReference>
<evidence type="ECO:0000313" key="4">
    <source>
        <dbReference type="Proteomes" id="UP000232587"/>
    </source>
</evidence>
<dbReference type="GO" id="GO:0016491">
    <property type="term" value="F:oxidoreductase activity"/>
    <property type="evidence" value="ECO:0007669"/>
    <property type="project" value="UniProtKB-KW"/>
</dbReference>
<dbReference type="SUPFAM" id="SSF51905">
    <property type="entry name" value="FAD/NAD(P)-binding domain"/>
    <property type="match status" value="1"/>
</dbReference>
<reference evidence="3 4" key="1">
    <citation type="submission" date="2017-11" db="EMBL/GenBank/DDBJ databases">
        <title>Genomic Encyclopedia of Type Strains, Phase III (KMG-III): the genomes of soil and plant-associated and newly described type strains.</title>
        <authorList>
            <person name="Whitman W."/>
        </authorList>
    </citation>
    <scope>NUCLEOTIDE SEQUENCE [LARGE SCALE GENOMIC DNA]</scope>
    <source>
        <strain evidence="3 4">CGMCC 1.12274</strain>
    </source>
</reference>
<feature type="domain" description="FAD dependent oxidoreductase" evidence="2">
    <location>
        <begin position="6"/>
        <end position="338"/>
    </location>
</feature>
<dbReference type="OrthoDB" id="7421214at2"/>
<dbReference type="Gene3D" id="3.50.50.60">
    <property type="entry name" value="FAD/NAD(P)-binding domain"/>
    <property type="match status" value="1"/>
</dbReference>
<organism evidence="3 4">
    <name type="scientific">Novosphingobium kunmingense</name>
    <dbReference type="NCBI Taxonomy" id="1211806"/>
    <lineage>
        <taxon>Bacteria</taxon>
        <taxon>Pseudomonadati</taxon>
        <taxon>Pseudomonadota</taxon>
        <taxon>Alphaproteobacteria</taxon>
        <taxon>Sphingomonadales</taxon>
        <taxon>Sphingomonadaceae</taxon>
        <taxon>Novosphingobium</taxon>
    </lineage>
</organism>
<dbReference type="Proteomes" id="UP000232587">
    <property type="component" value="Unassembled WGS sequence"/>
</dbReference>
<accession>A0A2N0HKN3</accession>
<dbReference type="GO" id="GO:0005737">
    <property type="term" value="C:cytoplasm"/>
    <property type="evidence" value="ECO:0007669"/>
    <property type="project" value="TreeGrafter"/>
</dbReference>
<dbReference type="Gene3D" id="3.30.9.10">
    <property type="entry name" value="D-Amino Acid Oxidase, subunit A, domain 2"/>
    <property type="match status" value="1"/>
</dbReference>
<dbReference type="AlphaFoldDB" id="A0A2N0HKN3"/>
<dbReference type="InterPro" id="IPR006076">
    <property type="entry name" value="FAD-dep_OxRdtase"/>
</dbReference>
<dbReference type="PANTHER" id="PTHR13847">
    <property type="entry name" value="SARCOSINE DEHYDROGENASE-RELATED"/>
    <property type="match status" value="1"/>
</dbReference>
<sequence length="361" mass="38327">MESVYDHAVIGAGIAGASLAAGLVANGSVLLLEAEDQPGYHSTGRSAAFWAESYGGPLIQPLTTASGPFLSDHGFLSPRGALTLARAEEKSALDAFVATFSALGVRVDPLDREQLESWLPGLAEPWRHGAYEPDCTDIDVAGLHQLWLGAARRGGANVATRARLAAARYEGGLWRIETADGRGFAARVLVNAAGAWADEVAAACGVRPIGIQPMRRTVAQLRVGVPVRADLPLTLGIDGLFYFKPENGRLWLSPHDETPTPPCDAAPEDLDVAVAIDRFEGVVDWPVLAVERKWAGLRSFAPDRLPVYGFAPDSPAFFWFAGQGGFGIQTAPAAADLALRLLRGEAPGAVDPEPYRPGRFT</sequence>
<comment type="caution">
    <text evidence="3">The sequence shown here is derived from an EMBL/GenBank/DDBJ whole genome shotgun (WGS) entry which is preliminary data.</text>
</comment>
<name>A0A2N0HKN3_9SPHN</name>
<dbReference type="InterPro" id="IPR036188">
    <property type="entry name" value="FAD/NAD-bd_sf"/>
</dbReference>
<proteinExistence type="predicted"/>
<dbReference type="RefSeq" id="WP_100866975.1">
    <property type="nucleotide sequence ID" value="NZ_PHUF01000003.1"/>
</dbReference>
<evidence type="ECO:0000313" key="3">
    <source>
        <dbReference type="EMBL" id="PKB19517.1"/>
    </source>
</evidence>